<dbReference type="Gene3D" id="2.100.10.30">
    <property type="entry name" value="Jacalin-like lectin domain"/>
    <property type="match status" value="1"/>
</dbReference>
<comment type="caution">
    <text evidence="4">The sequence shown here is derived from an EMBL/GenBank/DDBJ whole genome shotgun (WGS) entry which is preliminary data.</text>
</comment>
<dbReference type="PANTHER" id="PTHR47293:SF70">
    <property type="entry name" value="JACALIN-RELATED LECTIN 24-RELATED"/>
    <property type="match status" value="1"/>
</dbReference>
<reference evidence="4" key="1">
    <citation type="journal article" date="2019" name="Sci. Rep.">
        <title>Draft genome of Tanacetum cinerariifolium, the natural source of mosquito coil.</title>
        <authorList>
            <person name="Yamashiro T."/>
            <person name="Shiraishi A."/>
            <person name="Satake H."/>
            <person name="Nakayama K."/>
        </authorList>
    </citation>
    <scope>NUCLEOTIDE SEQUENCE</scope>
</reference>
<comment type="similarity">
    <text evidence="1">Belongs to the jacalin lectin family.</text>
</comment>
<evidence type="ECO:0000259" key="3">
    <source>
        <dbReference type="PROSITE" id="PS51752"/>
    </source>
</evidence>
<evidence type="ECO:0000256" key="2">
    <source>
        <dbReference type="ARBA" id="ARBA00022734"/>
    </source>
</evidence>
<dbReference type="InterPro" id="IPR001229">
    <property type="entry name" value="Jacalin-like_lectin_dom"/>
</dbReference>
<dbReference type="EMBL" id="BKCJ010548484">
    <property type="protein sequence ID" value="GFB08374.1"/>
    <property type="molecule type" value="Genomic_DNA"/>
</dbReference>
<feature type="domain" description="Jacalin-type lectin" evidence="3">
    <location>
        <begin position="1"/>
        <end position="148"/>
    </location>
</feature>
<evidence type="ECO:0000256" key="1">
    <source>
        <dbReference type="ARBA" id="ARBA00006568"/>
    </source>
</evidence>
<dbReference type="Pfam" id="PF01419">
    <property type="entry name" value="Jacalin"/>
    <property type="match status" value="1"/>
</dbReference>
<gene>
    <name evidence="4" type="ORF">Tci_680345</name>
</gene>
<proteinExistence type="inferred from homology"/>
<dbReference type="SMART" id="SM00915">
    <property type="entry name" value="Jacalin"/>
    <property type="match status" value="1"/>
</dbReference>
<dbReference type="AlphaFoldDB" id="A0A699KWG8"/>
<dbReference type="PANTHER" id="PTHR47293">
    <property type="entry name" value="JACALIN-RELATED LECTIN 3"/>
    <property type="match status" value="1"/>
</dbReference>
<organism evidence="4">
    <name type="scientific">Tanacetum cinerariifolium</name>
    <name type="common">Dalmatian daisy</name>
    <name type="synonym">Chrysanthemum cinerariifolium</name>
    <dbReference type="NCBI Taxonomy" id="118510"/>
    <lineage>
        <taxon>Eukaryota</taxon>
        <taxon>Viridiplantae</taxon>
        <taxon>Streptophyta</taxon>
        <taxon>Embryophyta</taxon>
        <taxon>Tracheophyta</taxon>
        <taxon>Spermatophyta</taxon>
        <taxon>Magnoliopsida</taxon>
        <taxon>eudicotyledons</taxon>
        <taxon>Gunneridae</taxon>
        <taxon>Pentapetalae</taxon>
        <taxon>asterids</taxon>
        <taxon>campanulids</taxon>
        <taxon>Asterales</taxon>
        <taxon>Asteraceae</taxon>
        <taxon>Asteroideae</taxon>
        <taxon>Anthemideae</taxon>
        <taxon>Anthemidinae</taxon>
        <taxon>Tanacetum</taxon>
    </lineage>
</organism>
<dbReference type="PROSITE" id="PS51752">
    <property type="entry name" value="JACALIN_LECTIN"/>
    <property type="match status" value="1"/>
</dbReference>
<sequence length="150" mass="16296">KLGPKEMKGKIWDQKNKSKIVQINISHGNNCINSFQISIASADDEGMDDVYAQKLYGKPDGMNFSTVAIDHPKEFLVCVSGEYLNGKLASIVFVTNKRSYGPFGKTGGGSNLAYEPFSFDLGPRNLFGGFDGSVYKGSVHAIGVYVKPYG</sequence>
<name>A0A699KWG8_TANCI</name>
<feature type="non-terminal residue" evidence="4">
    <location>
        <position position="150"/>
    </location>
</feature>
<dbReference type="InterPro" id="IPR036404">
    <property type="entry name" value="Jacalin-like_lectin_dom_sf"/>
</dbReference>
<feature type="non-terminal residue" evidence="4">
    <location>
        <position position="1"/>
    </location>
</feature>
<dbReference type="SUPFAM" id="SSF51101">
    <property type="entry name" value="Mannose-binding lectins"/>
    <property type="match status" value="1"/>
</dbReference>
<evidence type="ECO:0000313" key="4">
    <source>
        <dbReference type="EMBL" id="GFB08374.1"/>
    </source>
</evidence>
<protein>
    <submittedName>
        <fullName evidence="4">Jacalin-like lectin domain-containing protein</fullName>
    </submittedName>
</protein>
<accession>A0A699KWG8</accession>
<dbReference type="GO" id="GO:0030246">
    <property type="term" value="F:carbohydrate binding"/>
    <property type="evidence" value="ECO:0007669"/>
    <property type="project" value="UniProtKB-KW"/>
</dbReference>
<keyword evidence="2 4" id="KW-0430">Lectin</keyword>